<keyword evidence="3" id="KW-1185">Reference proteome</keyword>
<dbReference type="PROSITE" id="PS51725">
    <property type="entry name" value="ABM"/>
    <property type="match status" value="2"/>
</dbReference>
<protein>
    <recommendedName>
        <fullName evidence="1">ABM domain-containing protein</fullName>
    </recommendedName>
</protein>
<gene>
    <name evidence="2" type="ORF">GCM10007423_11850</name>
</gene>
<evidence type="ECO:0000313" key="2">
    <source>
        <dbReference type="EMBL" id="GGH26679.1"/>
    </source>
</evidence>
<reference evidence="3" key="1">
    <citation type="journal article" date="2019" name="Int. J. Syst. Evol. Microbiol.">
        <title>The Global Catalogue of Microorganisms (GCM) 10K type strain sequencing project: providing services to taxonomists for standard genome sequencing and annotation.</title>
        <authorList>
            <consortium name="The Broad Institute Genomics Platform"/>
            <consortium name="The Broad Institute Genome Sequencing Center for Infectious Disease"/>
            <person name="Wu L."/>
            <person name="Ma J."/>
        </authorList>
    </citation>
    <scope>NUCLEOTIDE SEQUENCE [LARGE SCALE GENOMIC DNA]</scope>
    <source>
        <strain evidence="3">CGMCC 1.15288</strain>
    </source>
</reference>
<dbReference type="RefSeq" id="WP_188929614.1">
    <property type="nucleotide sequence ID" value="NZ_BMIA01000001.1"/>
</dbReference>
<proteinExistence type="predicted"/>
<dbReference type="InterPro" id="IPR011008">
    <property type="entry name" value="Dimeric_a/b-barrel"/>
</dbReference>
<dbReference type="InterPro" id="IPR007138">
    <property type="entry name" value="ABM_dom"/>
</dbReference>
<dbReference type="Proteomes" id="UP000600214">
    <property type="component" value="Unassembled WGS sequence"/>
</dbReference>
<feature type="domain" description="ABM" evidence="1">
    <location>
        <begin position="15"/>
        <end position="104"/>
    </location>
</feature>
<comment type="caution">
    <text evidence="2">The sequence shown here is derived from an EMBL/GenBank/DDBJ whole genome shotgun (WGS) entry which is preliminary data.</text>
</comment>
<dbReference type="PANTHER" id="PTHR33336:SF3">
    <property type="entry name" value="ABM DOMAIN-CONTAINING PROTEIN"/>
    <property type="match status" value="1"/>
</dbReference>
<sequence>MEALHQNDHWEQPLVTLFVKVAAKPGSQQKAKEALLADVNGARTEAGNFKMELYRASNDPDSFYLFERWQDRAALEDHFKQPYTQGAFDLQVNHLTAPIEMNYLEELWPVSRPYEKEIHRPLTTLIVPFETRPECGEEFIAHFQKFVPLVREEPGNVEFHFYRVVGSDSRFVLYERWEAQEYLDEHNRRPRTAAFVADISPLLTRAVIDFVRFAQDIS</sequence>
<dbReference type="PANTHER" id="PTHR33336">
    <property type="entry name" value="QUINOL MONOOXYGENASE YGIN-RELATED"/>
    <property type="match status" value="1"/>
</dbReference>
<dbReference type="InterPro" id="IPR050744">
    <property type="entry name" value="AI-2_Isomerase_LsrG"/>
</dbReference>
<accession>A0ABQ1YIL3</accession>
<evidence type="ECO:0000313" key="3">
    <source>
        <dbReference type="Proteomes" id="UP000600214"/>
    </source>
</evidence>
<dbReference type="Pfam" id="PF03992">
    <property type="entry name" value="ABM"/>
    <property type="match status" value="2"/>
</dbReference>
<dbReference type="EMBL" id="BMIA01000001">
    <property type="protein sequence ID" value="GGH26679.1"/>
    <property type="molecule type" value="Genomic_DNA"/>
</dbReference>
<evidence type="ECO:0000259" key="1">
    <source>
        <dbReference type="PROSITE" id="PS51725"/>
    </source>
</evidence>
<name>A0ABQ1YIL3_9BACT</name>
<organism evidence="2 3">
    <name type="scientific">Dyadobacter endophyticus</name>
    <dbReference type="NCBI Taxonomy" id="1749036"/>
    <lineage>
        <taxon>Bacteria</taxon>
        <taxon>Pseudomonadati</taxon>
        <taxon>Bacteroidota</taxon>
        <taxon>Cytophagia</taxon>
        <taxon>Cytophagales</taxon>
        <taxon>Spirosomataceae</taxon>
        <taxon>Dyadobacter</taxon>
    </lineage>
</organism>
<dbReference type="Gene3D" id="3.30.70.100">
    <property type="match status" value="2"/>
</dbReference>
<feature type="domain" description="ABM" evidence="1">
    <location>
        <begin position="123"/>
        <end position="213"/>
    </location>
</feature>
<dbReference type="SUPFAM" id="SSF54909">
    <property type="entry name" value="Dimeric alpha+beta barrel"/>
    <property type="match status" value="2"/>
</dbReference>